<reference evidence="5" key="2">
    <citation type="submission" date="2016-11" db="EMBL/GenBank/DDBJ databases">
        <authorList>
            <person name="Varghese N."/>
            <person name="Submissions S."/>
        </authorList>
    </citation>
    <scope>NUCLEOTIDE SEQUENCE [LARGE SCALE GENOMIC DNA]</scope>
    <source>
        <strain evidence="5">DX253</strain>
    </source>
</reference>
<name>E7QYR7_HALPU</name>
<dbReference type="AlphaFoldDB" id="E7QYR7"/>
<dbReference type="RefSeq" id="WP_007982786.1">
    <property type="nucleotide sequence ID" value="NZ_AEMG01000028.1"/>
</dbReference>
<dbReference type="STRING" id="797209.GCA_000376445_00657"/>
<keyword evidence="1" id="KW-1133">Transmembrane helix</keyword>
<dbReference type="OrthoDB" id="228047at2157"/>
<evidence type="ECO:0000313" key="4">
    <source>
        <dbReference type="Proteomes" id="UP000003751"/>
    </source>
</evidence>
<sequence>MNLPADFEHPAWMTAASTVGSYLLILVSMTILLFGVPYALFTALV</sequence>
<accession>E7QYR7</accession>
<reference evidence="2 4" key="1">
    <citation type="journal article" date="2014" name="ISME J.">
        <title>Trehalose/2-sulfotrehalose biosynthesis and glycine-betaine uptake are widely spread mechanisms for osmoadaptation in the Halobacteriales.</title>
        <authorList>
            <person name="Youssef N.H."/>
            <person name="Savage-Ashlock K.N."/>
            <person name="McCully A.L."/>
            <person name="Luedtke B."/>
            <person name="Shaw E.I."/>
            <person name="Hoff W.D."/>
            <person name="Elshahed M.S."/>
        </authorList>
    </citation>
    <scope>NUCLEOTIDE SEQUENCE [LARGE SCALE GENOMIC DNA]</scope>
    <source>
        <strain evidence="2 4">DX253</strain>
    </source>
</reference>
<reference evidence="3" key="3">
    <citation type="submission" date="2016-11" db="EMBL/GenBank/DDBJ databases">
        <authorList>
            <person name="Jaros S."/>
            <person name="Januszkiewicz K."/>
            <person name="Wedrychowicz H."/>
        </authorList>
    </citation>
    <scope>NUCLEOTIDE SEQUENCE [LARGE SCALE GENOMIC DNA]</scope>
    <source>
        <strain evidence="3">DX253</strain>
    </source>
</reference>
<dbReference type="EMBL" id="FRAN01000001">
    <property type="protein sequence ID" value="SHK01434.1"/>
    <property type="molecule type" value="Genomic_DNA"/>
</dbReference>
<keyword evidence="5" id="KW-1185">Reference proteome</keyword>
<dbReference type="Proteomes" id="UP000184203">
    <property type="component" value="Unassembled WGS sequence"/>
</dbReference>
<feature type="transmembrane region" description="Helical" evidence="1">
    <location>
        <begin position="20"/>
        <end position="41"/>
    </location>
</feature>
<evidence type="ECO:0000313" key="3">
    <source>
        <dbReference type="EMBL" id="SHK01434.1"/>
    </source>
</evidence>
<protein>
    <submittedName>
        <fullName evidence="2">Uncharacterized protein</fullName>
    </submittedName>
</protein>
<evidence type="ECO:0000313" key="5">
    <source>
        <dbReference type="Proteomes" id="UP000184203"/>
    </source>
</evidence>
<dbReference type="Proteomes" id="UP000003751">
    <property type="component" value="Unassembled WGS sequence"/>
</dbReference>
<gene>
    <name evidence="3" type="ORF">SAMN05444342_0282</name>
    <name evidence="2" type="ORF">ZOD2009_19788</name>
</gene>
<dbReference type="EMBL" id="AEMG01000028">
    <property type="protein sequence ID" value="EFW90333.1"/>
    <property type="molecule type" value="Genomic_DNA"/>
</dbReference>
<proteinExistence type="predicted"/>
<organism evidence="2 4">
    <name type="scientific">Haladaptatus paucihalophilus DX253</name>
    <dbReference type="NCBI Taxonomy" id="797209"/>
    <lineage>
        <taxon>Archaea</taxon>
        <taxon>Methanobacteriati</taxon>
        <taxon>Methanobacteriota</taxon>
        <taxon>Stenosarchaea group</taxon>
        <taxon>Halobacteria</taxon>
        <taxon>Halobacteriales</taxon>
        <taxon>Haladaptataceae</taxon>
        <taxon>Haladaptatus</taxon>
    </lineage>
</organism>
<keyword evidence="1" id="KW-0472">Membrane</keyword>
<evidence type="ECO:0000313" key="2">
    <source>
        <dbReference type="EMBL" id="EFW90333.1"/>
    </source>
</evidence>
<keyword evidence="1" id="KW-0812">Transmembrane</keyword>
<evidence type="ECO:0000256" key="1">
    <source>
        <dbReference type="SAM" id="Phobius"/>
    </source>
</evidence>
<dbReference type="PATRIC" id="fig|797209.4.peg.3874"/>